<dbReference type="AlphaFoldDB" id="A0A5B0SMQ2"/>
<comment type="caution">
    <text evidence="1">The sequence shown here is derived from an EMBL/GenBank/DDBJ whole genome shotgun (WGS) entry which is preliminary data.</text>
</comment>
<accession>A0A5B0SMQ2</accession>
<dbReference type="EMBL" id="VDEP01000001">
    <property type="protein sequence ID" value="KAA1139208.1"/>
    <property type="molecule type" value="Genomic_DNA"/>
</dbReference>
<sequence>MYTVSSKSCQKHKSSDQSFLHTGYCWQTTRPSSVIRNFGLIPSGPRLPREQLPLSPNNLDSALASGPDLSEHTLSLHLKIATNWNTEPDHSHQKR</sequence>
<evidence type="ECO:0000313" key="2">
    <source>
        <dbReference type="Proteomes" id="UP000325313"/>
    </source>
</evidence>
<evidence type="ECO:0000313" key="1">
    <source>
        <dbReference type="EMBL" id="KAA1139208.1"/>
    </source>
</evidence>
<dbReference type="Proteomes" id="UP000325313">
    <property type="component" value="Unassembled WGS sequence"/>
</dbReference>
<organism evidence="1 2">
    <name type="scientific">Puccinia graminis f. sp. tritici</name>
    <dbReference type="NCBI Taxonomy" id="56615"/>
    <lineage>
        <taxon>Eukaryota</taxon>
        <taxon>Fungi</taxon>
        <taxon>Dikarya</taxon>
        <taxon>Basidiomycota</taxon>
        <taxon>Pucciniomycotina</taxon>
        <taxon>Pucciniomycetes</taxon>
        <taxon>Pucciniales</taxon>
        <taxon>Pucciniaceae</taxon>
        <taxon>Puccinia</taxon>
    </lineage>
</organism>
<name>A0A5B0SMQ2_PUCGR</name>
<gene>
    <name evidence="1" type="ORF">PGTUg99_037345</name>
</gene>
<protein>
    <submittedName>
        <fullName evidence="1">Uncharacterized protein</fullName>
    </submittedName>
</protein>
<proteinExistence type="predicted"/>
<reference evidence="1 2" key="1">
    <citation type="submission" date="2019-05" db="EMBL/GenBank/DDBJ databases">
        <title>Emergence of the Ug99 lineage of the wheat stem rust pathogen through somatic hybridization.</title>
        <authorList>
            <person name="Li F."/>
            <person name="Upadhyaya N.M."/>
            <person name="Sperschneider J."/>
            <person name="Matny O."/>
            <person name="Nguyen-Phuc H."/>
            <person name="Mago R."/>
            <person name="Raley C."/>
            <person name="Miller M.E."/>
            <person name="Silverstein K.A.T."/>
            <person name="Henningsen E."/>
            <person name="Hirsch C.D."/>
            <person name="Visser B."/>
            <person name="Pretorius Z.A."/>
            <person name="Steffenson B.J."/>
            <person name="Schwessinger B."/>
            <person name="Dodds P.N."/>
            <person name="Figueroa M."/>
        </authorList>
    </citation>
    <scope>NUCLEOTIDE SEQUENCE [LARGE SCALE GENOMIC DNA]</scope>
    <source>
        <strain evidence="1 2">Ug99</strain>
    </source>
</reference>